<comment type="caution">
    <text evidence="2">The sequence shown here is derived from an EMBL/GenBank/DDBJ whole genome shotgun (WGS) entry which is preliminary data.</text>
</comment>
<evidence type="ECO:0008006" key="4">
    <source>
        <dbReference type="Google" id="ProtNLM"/>
    </source>
</evidence>
<feature type="region of interest" description="Disordered" evidence="1">
    <location>
        <begin position="133"/>
        <end position="153"/>
    </location>
</feature>
<dbReference type="OrthoDB" id="2527403at2759"/>
<feature type="compositionally biased region" description="Low complexity" evidence="1">
    <location>
        <begin position="134"/>
        <end position="151"/>
    </location>
</feature>
<evidence type="ECO:0000313" key="3">
    <source>
        <dbReference type="Proteomes" id="UP000092993"/>
    </source>
</evidence>
<keyword evidence="3" id="KW-1185">Reference proteome</keyword>
<evidence type="ECO:0000256" key="1">
    <source>
        <dbReference type="SAM" id="MobiDB-lite"/>
    </source>
</evidence>
<proteinExistence type="predicted"/>
<dbReference type="STRING" id="5627.A0A1C7MCI5"/>
<evidence type="ECO:0000313" key="2">
    <source>
        <dbReference type="EMBL" id="OBZ74605.1"/>
    </source>
</evidence>
<gene>
    <name evidence="2" type="ORF">A0H81_05467</name>
</gene>
<dbReference type="InterPro" id="IPR018803">
    <property type="entry name" value="Ish1/Msc1-like"/>
</dbReference>
<reference evidence="2 3" key="1">
    <citation type="submission" date="2016-03" db="EMBL/GenBank/DDBJ databases">
        <title>Whole genome sequencing of Grifola frondosa 9006-11.</title>
        <authorList>
            <person name="Min B."/>
            <person name="Park H."/>
            <person name="Kim J.-G."/>
            <person name="Cho H."/>
            <person name="Oh Y.-L."/>
            <person name="Kong W.-S."/>
            <person name="Choi I.-G."/>
        </authorList>
    </citation>
    <scope>NUCLEOTIDE SEQUENCE [LARGE SCALE GENOMIC DNA]</scope>
    <source>
        <strain evidence="2 3">9006-11</strain>
    </source>
</reference>
<dbReference type="OMA" id="YLHNWLV"/>
<sequence>MSHPPRHKPQAIGPYNNSCFPPRPSYSRLSLAISYDLLTMKVTTLLALTLSLALAHASWFGGTTSSNQNTAHGTPSQADLQAAVRAHWDSATVWSADQYNKAQVAFAGLKSDAFDSWDESRLREFLLEQGVVNPQGPASSSSSSQSKSGASIRVPPAYTAHASKSATSVRRAASASAVRALDDSKDYVYSTWDDNRLRAYLEEHGIVEPEEAPRSALLLRMRDAYARVAEPVYQAWADSYLHEWLVHHGVLHADAKSKRDTLFALMQKYYYDVQDTVWSGWDESQMKDWLVRHNIIKSNAELKKEKMHKLLTDNYAHAQDTVWGAWHESDMREWLVAHGYLRSDAQKTRDELAQLMNDKYTDYSARTAPYLVWPDARLRAFLRGHGVSEEALPTDRPGSCRRRACDTCRGRRARAHCLHGEGDRGWRVEAAEEKLGAILEVLSGGTLHVGERMREGAERVRGEKVEL</sequence>
<dbReference type="EMBL" id="LUGG01000005">
    <property type="protein sequence ID" value="OBZ74605.1"/>
    <property type="molecule type" value="Genomic_DNA"/>
</dbReference>
<accession>A0A1C7MCI5</accession>
<protein>
    <recommendedName>
        <fullName evidence="4">Meiotic sister chromatid recombination protein 1</fullName>
    </recommendedName>
</protein>
<organism evidence="2 3">
    <name type="scientific">Grifola frondosa</name>
    <name type="common">Maitake</name>
    <name type="synonym">Polyporus frondosus</name>
    <dbReference type="NCBI Taxonomy" id="5627"/>
    <lineage>
        <taxon>Eukaryota</taxon>
        <taxon>Fungi</taxon>
        <taxon>Dikarya</taxon>
        <taxon>Basidiomycota</taxon>
        <taxon>Agaricomycotina</taxon>
        <taxon>Agaricomycetes</taxon>
        <taxon>Polyporales</taxon>
        <taxon>Grifolaceae</taxon>
        <taxon>Grifola</taxon>
    </lineage>
</organism>
<name>A0A1C7MCI5_GRIFR</name>
<dbReference type="AlphaFoldDB" id="A0A1C7MCI5"/>
<dbReference type="Pfam" id="PF10281">
    <property type="entry name" value="Ish1"/>
    <property type="match status" value="4"/>
</dbReference>
<dbReference type="Proteomes" id="UP000092993">
    <property type="component" value="Unassembled WGS sequence"/>
</dbReference>